<protein>
    <submittedName>
        <fullName evidence="1">Uncharacterized protein</fullName>
    </submittedName>
</protein>
<comment type="caution">
    <text evidence="1">The sequence shown here is derived from an EMBL/GenBank/DDBJ whole genome shotgun (WGS) entry which is preliminary data.</text>
</comment>
<proteinExistence type="predicted"/>
<evidence type="ECO:0000313" key="1">
    <source>
        <dbReference type="EMBL" id="NOD31148.1"/>
    </source>
</evidence>
<dbReference type="Proteomes" id="UP000599383">
    <property type="component" value="Unassembled WGS sequence"/>
</dbReference>
<name>A0ABX1WCU3_9RHOB</name>
<organism evidence="1 2">
    <name type="scientific">Ruegeria atlantica</name>
    <dbReference type="NCBI Taxonomy" id="81569"/>
    <lineage>
        <taxon>Bacteria</taxon>
        <taxon>Pseudomonadati</taxon>
        <taxon>Pseudomonadota</taxon>
        <taxon>Alphaproteobacteria</taxon>
        <taxon>Rhodobacterales</taxon>
        <taxon>Roseobacteraceae</taxon>
        <taxon>Ruegeria</taxon>
    </lineage>
</organism>
<accession>A0ABX1WCU3</accession>
<dbReference type="EMBL" id="WVQY01000004">
    <property type="protein sequence ID" value="NOD31148.1"/>
    <property type="molecule type" value="Genomic_DNA"/>
</dbReference>
<evidence type="ECO:0000313" key="2">
    <source>
        <dbReference type="Proteomes" id="UP000599383"/>
    </source>
</evidence>
<keyword evidence="2" id="KW-1185">Reference proteome</keyword>
<gene>
    <name evidence="1" type="ORF">GS617_12760</name>
</gene>
<sequence length="85" mass="9714">MLRSDKAPVVLQNFGTIRVSVLPITLILRSQQTPESQRWLGRAARETEHPDATFLFYRIAFKTADATEQDRGAPFYPVVQVWPGR</sequence>
<reference evidence="1 2" key="1">
    <citation type="submission" date="2019-12" db="EMBL/GenBank/DDBJ databases">
        <title>Ruegeria JWLKs population differentiation of coral mucus and skeleton niches.</title>
        <authorList>
            <person name="Luo D."/>
        </authorList>
    </citation>
    <scope>NUCLEOTIDE SEQUENCE [LARGE SCALE GENOMIC DNA]</scope>
    <source>
        <strain evidence="1 2">HKCCD6238</strain>
    </source>
</reference>